<evidence type="ECO:0000313" key="4">
    <source>
        <dbReference type="EMBL" id="KAJ3719653.1"/>
    </source>
</evidence>
<keyword evidence="2" id="KW-0233">DNA recombination</keyword>
<dbReference type="Gene3D" id="1.10.150.130">
    <property type="match status" value="1"/>
</dbReference>
<feature type="region of interest" description="Disordered" evidence="3">
    <location>
        <begin position="339"/>
        <end position="359"/>
    </location>
</feature>
<dbReference type="AlphaFoldDB" id="A0AA38MW28"/>
<keyword evidence="1" id="KW-0238">DNA-binding</keyword>
<reference evidence="4" key="2">
    <citation type="journal article" date="2023" name="Proc. Natl. Acad. Sci. U.S.A.">
        <title>A global phylogenomic analysis of the shiitake genus Lentinula.</title>
        <authorList>
            <person name="Sierra-Patev S."/>
            <person name="Min B."/>
            <person name="Naranjo-Ortiz M."/>
            <person name="Looney B."/>
            <person name="Konkel Z."/>
            <person name="Slot J.C."/>
            <person name="Sakamoto Y."/>
            <person name="Steenwyk J.L."/>
            <person name="Rokas A."/>
            <person name="Carro J."/>
            <person name="Camarero S."/>
            <person name="Ferreira P."/>
            <person name="Molpeceres G."/>
            <person name="Ruiz-Duenas F.J."/>
            <person name="Serrano A."/>
            <person name="Henrissat B."/>
            <person name="Drula E."/>
            <person name="Hughes K.W."/>
            <person name="Mata J.L."/>
            <person name="Ishikawa N.K."/>
            <person name="Vargas-Isla R."/>
            <person name="Ushijima S."/>
            <person name="Smith C.A."/>
            <person name="Donoghue J."/>
            <person name="Ahrendt S."/>
            <person name="Andreopoulos W."/>
            <person name="He G."/>
            <person name="LaButti K."/>
            <person name="Lipzen A."/>
            <person name="Ng V."/>
            <person name="Riley R."/>
            <person name="Sandor L."/>
            <person name="Barry K."/>
            <person name="Martinez A.T."/>
            <person name="Xiao Y."/>
            <person name="Gibbons J.G."/>
            <person name="Terashima K."/>
            <person name="Grigoriev I.V."/>
            <person name="Hibbett D."/>
        </authorList>
    </citation>
    <scope>NUCLEOTIDE SEQUENCE</scope>
    <source>
        <strain evidence="4">ET3784</strain>
    </source>
</reference>
<dbReference type="InterPro" id="IPR052925">
    <property type="entry name" value="Phage_Integrase-like_Recomb"/>
</dbReference>
<dbReference type="InterPro" id="IPR013762">
    <property type="entry name" value="Integrase-like_cat_sf"/>
</dbReference>
<dbReference type="GO" id="GO:0015074">
    <property type="term" value="P:DNA integration"/>
    <property type="evidence" value="ECO:0007669"/>
    <property type="project" value="InterPro"/>
</dbReference>
<dbReference type="EMBL" id="JANVFO010000064">
    <property type="protein sequence ID" value="KAJ3719653.1"/>
    <property type="molecule type" value="Genomic_DNA"/>
</dbReference>
<proteinExistence type="predicted"/>
<dbReference type="InterPro" id="IPR011010">
    <property type="entry name" value="DNA_brk_join_enz"/>
</dbReference>
<dbReference type="Proteomes" id="UP001176059">
    <property type="component" value="Unassembled WGS sequence"/>
</dbReference>
<gene>
    <name evidence="4" type="ORF">DFJ43DRAFT_1227053</name>
</gene>
<reference evidence="4" key="1">
    <citation type="submission" date="2022-08" db="EMBL/GenBank/DDBJ databases">
        <authorList>
            <consortium name="DOE Joint Genome Institute"/>
            <person name="Min B."/>
            <person name="Sierra-Patev S."/>
            <person name="Naranjo-Ortiz M."/>
            <person name="Looney B."/>
            <person name="Konkel Z."/>
            <person name="Slot J.C."/>
            <person name="Sakamoto Y."/>
            <person name="Steenwyk J.L."/>
            <person name="Rokas A."/>
            <person name="Carro J."/>
            <person name="Camarero S."/>
            <person name="Ferreira P."/>
            <person name="Molpeceres G."/>
            <person name="Ruiz-duenas F.J."/>
            <person name="Serrano A."/>
            <person name="Henrissat B."/>
            <person name="Drula E."/>
            <person name="Hughes K.W."/>
            <person name="Mata J.L."/>
            <person name="Ishikawa N.K."/>
            <person name="Vargas-Isla R."/>
            <person name="Ushijima S."/>
            <person name="Smith C.A."/>
            <person name="Ahrendt S."/>
            <person name="Andreopoulos W."/>
            <person name="He G."/>
            <person name="LaButti K."/>
            <person name="Lipzen A."/>
            <person name="Ng V."/>
            <person name="Riley R."/>
            <person name="Sandor L."/>
            <person name="Barry K."/>
            <person name="Martinez A.T."/>
            <person name="Xiao Y."/>
            <person name="Gibbons J.G."/>
            <person name="Terashima K."/>
            <person name="Hibbett D.S."/>
            <person name="Grigoriev I.V."/>
        </authorList>
    </citation>
    <scope>NUCLEOTIDE SEQUENCE</scope>
    <source>
        <strain evidence="4">ET3784</strain>
    </source>
</reference>
<dbReference type="GO" id="GO:0006310">
    <property type="term" value="P:DNA recombination"/>
    <property type="evidence" value="ECO:0007669"/>
    <property type="project" value="UniProtKB-KW"/>
</dbReference>
<organism evidence="4 5">
    <name type="scientific">Lentinula guzmanii</name>
    <dbReference type="NCBI Taxonomy" id="2804957"/>
    <lineage>
        <taxon>Eukaryota</taxon>
        <taxon>Fungi</taxon>
        <taxon>Dikarya</taxon>
        <taxon>Basidiomycota</taxon>
        <taxon>Agaricomycotina</taxon>
        <taxon>Agaricomycetes</taxon>
        <taxon>Agaricomycetidae</taxon>
        <taxon>Agaricales</taxon>
        <taxon>Marasmiineae</taxon>
        <taxon>Omphalotaceae</taxon>
        <taxon>Lentinula</taxon>
    </lineage>
</organism>
<sequence length="1070" mass="119445">MLRDRFYPTSQSLENPERAHRTHGNPVLVDALKKLSLEGRLKFNREIEVKNEARRMKSVDHAMGNASRPGSPTASFVTVDSEEIDLIRKEPAFLKRVFEYLGPWAINFIQARNSSDKRKMEEDAESRVVAAKKARLVPDIEEGTNDPTVISEIIFPQILFDTAKRVSGGIPLSFFTYERLSTIASDTLSTQKLRVSFLDDDGKKSTVYALDIQKLIEEWKLPKSGDKKEGLSYSEFREAAGFLLKFEAERTIGGENSNNYRWLDNHFSFWLVHRNSESLFEFWKELEFDQRMERKVYPKPFVASSYENAWSKAESNKSRSIEVKEILAAATAAAMSAASLTPPPSSLNPSTQRPAARGRHSRLAALAVVNEVTASTDTSIRPTGSSYGSPSSTLLRVPQTGTTNLSASPGTSDENAKGVTIFTPAPSVADQTTTLSHGPAGSPPLLEPLLASLIPPPLQYHDFSHSLPNHLPFPNTPERFTNIYKKIGICHDFSRDGKLSKGDLFPSVNSFIDKEPFPTHLDTALRFAETTSIANSTSTIATQTTGSTSRSAGPQASSIQFPYSLKSNMSLPVLTWQTRSRVEFSTSLKTSSFMFDLWSKRASARAAADDVVPRPTPVQNTSRPTHSYSKFTTFKQKQVPQPTIIKHHPPSLTPFPSPRFPPSLPATRHPKPGNEIANNPFRPNVRAVDRLHAWTTPYSQTKRIKDSTHLNPTIYESAELLWSKGIVDASKTNYAAGLLRFSQFCDHMGVSEQDRMPASEVLISGFMGSYSGKCAGSTMRAWLSGLRQWHVLHGAPWYGDTPRVSLGRRTVNIEGSHRRRPQRHPVTTSHLTILHAALDFTLPFHCSIWALACIAFWGCRRLGELTIPSSNKFDPKFHVARNTLISFTSSPFPHGNFHIPWTKTTKELGADVSFTGREDNLCPFKALKLHLSLNSNLPDPSPLFTFWDNQGIPQYMTKKRFLDFVLAIWLRSDTPNIHGHSFRIGGAVELLLMGVAPHIVAQTGGWTSLAFLLYWRRIIDLLPLHIHEAYSNDQWSKTRAAIESYKKSNNISDKTIDACIAGTELLNLNT</sequence>
<dbReference type="Gene3D" id="1.10.443.10">
    <property type="entry name" value="Intergrase catalytic core"/>
    <property type="match status" value="1"/>
</dbReference>
<feature type="compositionally biased region" description="Low complexity" evidence="3">
    <location>
        <begin position="381"/>
        <end position="396"/>
    </location>
</feature>
<dbReference type="InterPro" id="IPR010998">
    <property type="entry name" value="Integrase_recombinase_N"/>
</dbReference>
<protein>
    <recommendedName>
        <fullName evidence="6">DNA breaking-rejoining enzyme</fullName>
    </recommendedName>
</protein>
<dbReference type="PANTHER" id="PTHR34605">
    <property type="entry name" value="PHAGE_INTEGRASE DOMAIN-CONTAINING PROTEIN"/>
    <property type="match status" value="1"/>
</dbReference>
<name>A0AA38MW28_9AGAR</name>
<feature type="region of interest" description="Disordered" evidence="3">
    <location>
        <begin position="1"/>
        <end position="22"/>
    </location>
</feature>
<dbReference type="GO" id="GO:0003677">
    <property type="term" value="F:DNA binding"/>
    <property type="evidence" value="ECO:0007669"/>
    <property type="project" value="UniProtKB-KW"/>
</dbReference>
<dbReference type="PANTHER" id="PTHR34605:SF4">
    <property type="entry name" value="DNA ADENINE METHYLTRANSFERASE"/>
    <property type="match status" value="1"/>
</dbReference>
<dbReference type="SUPFAM" id="SSF56349">
    <property type="entry name" value="DNA breaking-rejoining enzymes"/>
    <property type="match status" value="1"/>
</dbReference>
<evidence type="ECO:0000256" key="2">
    <source>
        <dbReference type="ARBA" id="ARBA00023172"/>
    </source>
</evidence>
<evidence type="ECO:0000256" key="3">
    <source>
        <dbReference type="SAM" id="MobiDB-lite"/>
    </source>
</evidence>
<feature type="compositionally biased region" description="Polar residues" evidence="3">
    <location>
        <begin position="399"/>
        <end position="413"/>
    </location>
</feature>
<keyword evidence="5" id="KW-1185">Reference proteome</keyword>
<evidence type="ECO:0008006" key="6">
    <source>
        <dbReference type="Google" id="ProtNLM"/>
    </source>
</evidence>
<accession>A0AA38MW28</accession>
<evidence type="ECO:0000256" key="1">
    <source>
        <dbReference type="ARBA" id="ARBA00023125"/>
    </source>
</evidence>
<feature type="region of interest" description="Disordered" evidence="3">
    <location>
        <begin position="374"/>
        <end position="416"/>
    </location>
</feature>
<dbReference type="SUPFAM" id="SSF47823">
    <property type="entry name" value="lambda integrase-like, N-terminal domain"/>
    <property type="match status" value="1"/>
</dbReference>
<evidence type="ECO:0000313" key="5">
    <source>
        <dbReference type="Proteomes" id="UP001176059"/>
    </source>
</evidence>
<comment type="caution">
    <text evidence="4">The sequence shown here is derived from an EMBL/GenBank/DDBJ whole genome shotgun (WGS) entry which is preliminary data.</text>
</comment>